<evidence type="ECO:0000256" key="12">
    <source>
        <dbReference type="ARBA" id="ARBA00031636"/>
    </source>
</evidence>
<feature type="transmembrane region" description="Helical" evidence="13">
    <location>
        <begin position="15"/>
        <end position="33"/>
    </location>
</feature>
<dbReference type="GO" id="GO:0042910">
    <property type="term" value="F:xenobiotic transmembrane transporter activity"/>
    <property type="evidence" value="ECO:0007669"/>
    <property type="project" value="InterPro"/>
</dbReference>
<dbReference type="InterPro" id="IPR048279">
    <property type="entry name" value="MdtK-like"/>
</dbReference>
<evidence type="ECO:0000256" key="1">
    <source>
        <dbReference type="ARBA" id="ARBA00003408"/>
    </source>
</evidence>
<dbReference type="InterPro" id="IPR050222">
    <property type="entry name" value="MATE_MdtK"/>
</dbReference>
<dbReference type="PANTHER" id="PTHR43298">
    <property type="entry name" value="MULTIDRUG RESISTANCE PROTEIN NORM-RELATED"/>
    <property type="match status" value="1"/>
</dbReference>
<comment type="similarity">
    <text evidence="3">Belongs to the multi antimicrobial extrusion (MATE) (TC 2.A.66.1) family.</text>
</comment>
<dbReference type="AlphaFoldDB" id="A0A7H0IK54"/>
<reference evidence="14 15" key="1">
    <citation type="submission" date="2020-08" db="EMBL/GenBank/DDBJ databases">
        <title>A novel species.</title>
        <authorList>
            <person name="Gao J."/>
        </authorList>
    </citation>
    <scope>NUCLEOTIDE SEQUENCE [LARGE SCALE GENOMIC DNA]</scope>
    <source>
        <strain evidence="14 15">CRXT-G-22</strain>
    </source>
</reference>
<evidence type="ECO:0000256" key="3">
    <source>
        <dbReference type="ARBA" id="ARBA00010199"/>
    </source>
</evidence>
<dbReference type="PIRSF" id="PIRSF006603">
    <property type="entry name" value="DinF"/>
    <property type="match status" value="1"/>
</dbReference>
<accession>A0A7H0IK54</accession>
<evidence type="ECO:0000256" key="6">
    <source>
        <dbReference type="ARBA" id="ARBA00022449"/>
    </source>
</evidence>
<feature type="transmembrane region" description="Helical" evidence="13">
    <location>
        <begin position="84"/>
        <end position="105"/>
    </location>
</feature>
<dbReference type="RefSeq" id="WP_187750112.1">
    <property type="nucleotide sequence ID" value="NZ_CP060828.1"/>
</dbReference>
<dbReference type="Proteomes" id="UP000516052">
    <property type="component" value="Chromosome"/>
</dbReference>
<evidence type="ECO:0000256" key="7">
    <source>
        <dbReference type="ARBA" id="ARBA00022475"/>
    </source>
</evidence>
<dbReference type="Pfam" id="PF01554">
    <property type="entry name" value="MatE"/>
    <property type="match status" value="2"/>
</dbReference>
<keyword evidence="5" id="KW-0813">Transport</keyword>
<keyword evidence="11 13" id="KW-0472">Membrane</keyword>
<keyword evidence="8 13" id="KW-0812">Transmembrane</keyword>
<comment type="function">
    <text evidence="1">Multidrug efflux pump.</text>
</comment>
<feature type="transmembrane region" description="Helical" evidence="13">
    <location>
        <begin position="294"/>
        <end position="320"/>
    </location>
</feature>
<organism evidence="14 15">
    <name type="scientific">Streptomyces roseirectus</name>
    <dbReference type="NCBI Taxonomy" id="2768066"/>
    <lineage>
        <taxon>Bacteria</taxon>
        <taxon>Bacillati</taxon>
        <taxon>Actinomycetota</taxon>
        <taxon>Actinomycetes</taxon>
        <taxon>Kitasatosporales</taxon>
        <taxon>Streptomycetaceae</taxon>
        <taxon>Streptomyces</taxon>
    </lineage>
</organism>
<evidence type="ECO:0000256" key="2">
    <source>
        <dbReference type="ARBA" id="ARBA00004651"/>
    </source>
</evidence>
<feature type="transmembrane region" description="Helical" evidence="13">
    <location>
        <begin position="125"/>
        <end position="146"/>
    </location>
</feature>
<keyword evidence="9 13" id="KW-1133">Transmembrane helix</keyword>
<protein>
    <recommendedName>
        <fullName evidence="4">Probable multidrug resistance protein NorM</fullName>
    </recommendedName>
    <alternativeName>
        <fullName evidence="12">Multidrug-efflux transporter</fullName>
    </alternativeName>
</protein>
<dbReference type="GO" id="GO:0005886">
    <property type="term" value="C:plasma membrane"/>
    <property type="evidence" value="ECO:0007669"/>
    <property type="project" value="UniProtKB-SubCell"/>
</dbReference>
<feature type="transmembrane region" description="Helical" evidence="13">
    <location>
        <begin position="383"/>
        <end position="403"/>
    </location>
</feature>
<proteinExistence type="inferred from homology"/>
<gene>
    <name evidence="14" type="ORF">IAG44_29515</name>
</gene>
<evidence type="ECO:0000256" key="4">
    <source>
        <dbReference type="ARBA" id="ARBA00020268"/>
    </source>
</evidence>
<keyword evidence="6" id="KW-0050">Antiport</keyword>
<comment type="subcellular location">
    <subcellularLocation>
        <location evidence="2">Cell membrane</location>
        <topology evidence="2">Multi-pass membrane protein</topology>
    </subcellularLocation>
</comment>
<feature type="transmembrane region" description="Helical" evidence="13">
    <location>
        <begin position="236"/>
        <end position="255"/>
    </location>
</feature>
<keyword evidence="15" id="KW-1185">Reference proteome</keyword>
<dbReference type="PANTHER" id="PTHR43298:SF2">
    <property type="entry name" value="FMN_FAD EXPORTER YEEO-RELATED"/>
    <property type="match status" value="1"/>
</dbReference>
<dbReference type="KEGG" id="sroi:IAG44_29515"/>
<dbReference type="InterPro" id="IPR002528">
    <property type="entry name" value="MATE_fam"/>
</dbReference>
<evidence type="ECO:0000256" key="13">
    <source>
        <dbReference type="SAM" id="Phobius"/>
    </source>
</evidence>
<feature type="transmembrane region" description="Helical" evidence="13">
    <location>
        <begin position="158"/>
        <end position="177"/>
    </location>
</feature>
<feature type="transmembrane region" description="Helical" evidence="13">
    <location>
        <begin position="53"/>
        <end position="72"/>
    </location>
</feature>
<evidence type="ECO:0000256" key="8">
    <source>
        <dbReference type="ARBA" id="ARBA00022692"/>
    </source>
</evidence>
<feature type="transmembrane region" description="Helical" evidence="13">
    <location>
        <begin position="183"/>
        <end position="201"/>
    </location>
</feature>
<evidence type="ECO:0000256" key="5">
    <source>
        <dbReference type="ARBA" id="ARBA00022448"/>
    </source>
</evidence>
<feature type="transmembrane region" description="Helical" evidence="13">
    <location>
        <begin position="261"/>
        <end position="282"/>
    </location>
</feature>
<sequence>MTTHRAQLITLARPLYLSLLASVLSGLVNTLWVAPLGPSAVAAVAVATTTENVLLGVALVFSSGTTVLLARARGERDPVAAGAAVRGGWVLFALVTPVVAGGGYLLREPLARLLTGGEAPLVAQYFAVSLPGLAVFYAQNLVDGVLKGTGDTKTPMRLALLTNGLILVADPVLIGAYGVRGAAVSTVLCRCVALGAGVAVLRRRGVPTGKGTPDAARRVLAVGLPMALDFTVRQGGGLVLVAIVARIGVTAVAAYGIAYKVLYLATMAFYAVRQAAVIHTAYTGGETRTIARAAAGLAAGVGIVAAGVFAAGAPWIMAAFGAGDDVTADGVLFLRCVGPYLVLMGAVIALGGVFEGSGGGVAGVTVAGTAVQLPLAYGLSGFGLAGVCAAMAVSMGVQGAALVRKGWSSGSAGAGIWGGRRWSAVGGRRG</sequence>
<feature type="transmembrane region" description="Helical" evidence="13">
    <location>
        <begin position="332"/>
        <end position="353"/>
    </location>
</feature>
<dbReference type="EMBL" id="CP060828">
    <property type="protein sequence ID" value="QNP73170.1"/>
    <property type="molecule type" value="Genomic_DNA"/>
</dbReference>
<evidence type="ECO:0000313" key="14">
    <source>
        <dbReference type="EMBL" id="QNP73170.1"/>
    </source>
</evidence>
<dbReference type="GO" id="GO:0006811">
    <property type="term" value="P:monoatomic ion transport"/>
    <property type="evidence" value="ECO:0007669"/>
    <property type="project" value="UniProtKB-KW"/>
</dbReference>
<keyword evidence="10" id="KW-0406">Ion transport</keyword>
<evidence type="ECO:0000256" key="9">
    <source>
        <dbReference type="ARBA" id="ARBA00022989"/>
    </source>
</evidence>
<keyword evidence="7" id="KW-1003">Cell membrane</keyword>
<evidence type="ECO:0000256" key="10">
    <source>
        <dbReference type="ARBA" id="ARBA00023065"/>
    </source>
</evidence>
<dbReference type="GO" id="GO:0015297">
    <property type="term" value="F:antiporter activity"/>
    <property type="evidence" value="ECO:0007669"/>
    <property type="project" value="UniProtKB-KW"/>
</dbReference>
<evidence type="ECO:0000313" key="15">
    <source>
        <dbReference type="Proteomes" id="UP000516052"/>
    </source>
</evidence>
<name>A0A7H0IK54_9ACTN</name>
<evidence type="ECO:0000256" key="11">
    <source>
        <dbReference type="ARBA" id="ARBA00023136"/>
    </source>
</evidence>